<dbReference type="InterPro" id="IPR013766">
    <property type="entry name" value="Thioredoxin_domain"/>
</dbReference>
<dbReference type="AlphaFoldDB" id="A0A5E4SCE0"/>
<dbReference type="EMBL" id="CABPRZ010000002">
    <property type="protein sequence ID" value="VVD71908.1"/>
    <property type="molecule type" value="Genomic_DNA"/>
</dbReference>
<dbReference type="SUPFAM" id="SSF52833">
    <property type="entry name" value="Thioredoxin-like"/>
    <property type="match status" value="1"/>
</dbReference>
<organism evidence="3 4">
    <name type="scientific">Pandoraea terrae</name>
    <dbReference type="NCBI Taxonomy" id="1537710"/>
    <lineage>
        <taxon>Bacteria</taxon>
        <taxon>Pseudomonadati</taxon>
        <taxon>Pseudomonadota</taxon>
        <taxon>Betaproteobacteria</taxon>
        <taxon>Burkholderiales</taxon>
        <taxon>Burkholderiaceae</taxon>
        <taxon>Pandoraea</taxon>
    </lineage>
</organism>
<evidence type="ECO:0000313" key="3">
    <source>
        <dbReference type="EMBL" id="VVD71908.1"/>
    </source>
</evidence>
<evidence type="ECO:0000256" key="1">
    <source>
        <dbReference type="SAM" id="SignalP"/>
    </source>
</evidence>
<accession>A0A5E4SCE0</accession>
<dbReference type="EC" id="1.8.-.-" evidence="3"/>
<evidence type="ECO:0000259" key="2">
    <source>
        <dbReference type="PROSITE" id="PS51352"/>
    </source>
</evidence>
<dbReference type="Proteomes" id="UP000414233">
    <property type="component" value="Unassembled WGS sequence"/>
</dbReference>
<dbReference type="PROSITE" id="PS51352">
    <property type="entry name" value="THIOREDOXIN_2"/>
    <property type="match status" value="1"/>
</dbReference>
<feature type="signal peptide" evidence="1">
    <location>
        <begin position="1"/>
        <end position="29"/>
    </location>
</feature>
<dbReference type="InterPro" id="IPR050553">
    <property type="entry name" value="Thioredoxin_ResA/DsbE_sf"/>
</dbReference>
<keyword evidence="4" id="KW-1185">Reference proteome</keyword>
<dbReference type="Gene3D" id="3.40.30.10">
    <property type="entry name" value="Glutaredoxin"/>
    <property type="match status" value="1"/>
</dbReference>
<reference evidence="3 4" key="1">
    <citation type="submission" date="2019-08" db="EMBL/GenBank/DDBJ databases">
        <authorList>
            <person name="Peeters C."/>
        </authorList>
    </citation>
    <scope>NUCLEOTIDE SEQUENCE [LARGE SCALE GENOMIC DNA]</scope>
    <source>
        <strain evidence="3 4">LMG 30175</strain>
    </source>
</reference>
<sequence length="236" mass="25474">MSLLALAKLRSTLLLVACAAATATSPALAERFTAPLPGGNASAIGAAGGAVILKTGNVAPLPVEGPLPPLDGAVQWLNSPPLTAQSLRGKVVLIDFWTFSCINCLHTLPYVKAWSQKYRDQGLVVIGIHAPEFASERDIGNVKKAMHDLGIDYPVAIDNNFAIWRAFRNRYWPAFYFADAQGRIRYHHFGEGEYAESEQVIQQLLREAGAKQGENRLPAITAGAPRVLANQEKTAS</sequence>
<keyword evidence="1" id="KW-0732">Signal</keyword>
<dbReference type="PANTHER" id="PTHR42852">
    <property type="entry name" value="THIOL:DISULFIDE INTERCHANGE PROTEIN DSBE"/>
    <property type="match status" value="1"/>
</dbReference>
<protein>
    <submittedName>
        <fullName evidence="3">Thiol-disulfide oxidoreductase YkuV</fullName>
        <ecNumber evidence="3">1.8.-.-</ecNumber>
    </submittedName>
</protein>
<dbReference type="InterPro" id="IPR000866">
    <property type="entry name" value="AhpC/TSA"/>
</dbReference>
<feature type="domain" description="Thioredoxin" evidence="2">
    <location>
        <begin position="53"/>
        <end position="206"/>
    </location>
</feature>
<gene>
    <name evidence="3" type="primary">ykuV</name>
    <name evidence="3" type="ORF">PTE30175_00613</name>
</gene>
<proteinExistence type="predicted"/>
<feature type="chain" id="PRO_5022808538" evidence="1">
    <location>
        <begin position="30"/>
        <end position="236"/>
    </location>
</feature>
<dbReference type="CDD" id="cd03012">
    <property type="entry name" value="TlpA_like_DipZ_like"/>
    <property type="match status" value="1"/>
</dbReference>
<dbReference type="GO" id="GO:0016491">
    <property type="term" value="F:oxidoreductase activity"/>
    <property type="evidence" value="ECO:0007669"/>
    <property type="project" value="UniProtKB-KW"/>
</dbReference>
<dbReference type="GO" id="GO:0016209">
    <property type="term" value="F:antioxidant activity"/>
    <property type="evidence" value="ECO:0007669"/>
    <property type="project" value="InterPro"/>
</dbReference>
<name>A0A5E4SCE0_9BURK</name>
<keyword evidence="3" id="KW-0560">Oxidoreductase</keyword>
<evidence type="ECO:0000313" key="4">
    <source>
        <dbReference type="Proteomes" id="UP000414233"/>
    </source>
</evidence>
<dbReference type="PANTHER" id="PTHR42852:SF13">
    <property type="entry name" value="PROTEIN DIPZ"/>
    <property type="match status" value="1"/>
</dbReference>
<dbReference type="InterPro" id="IPR036249">
    <property type="entry name" value="Thioredoxin-like_sf"/>
</dbReference>
<dbReference type="Pfam" id="PF00578">
    <property type="entry name" value="AhpC-TSA"/>
    <property type="match status" value="1"/>
</dbReference>